<evidence type="ECO:0000313" key="1">
    <source>
        <dbReference type="EMBL" id="MCI41729.1"/>
    </source>
</evidence>
<protein>
    <submittedName>
        <fullName evidence="1">Uncharacterized protein</fullName>
    </submittedName>
</protein>
<comment type="caution">
    <text evidence="1">The sequence shown here is derived from an EMBL/GenBank/DDBJ whole genome shotgun (WGS) entry which is preliminary data.</text>
</comment>
<dbReference type="EMBL" id="LXQA010295566">
    <property type="protein sequence ID" value="MCI41729.1"/>
    <property type="molecule type" value="Genomic_DNA"/>
</dbReference>
<name>A0A392RZA0_9FABA</name>
<accession>A0A392RZA0</accession>
<organism evidence="1 2">
    <name type="scientific">Trifolium medium</name>
    <dbReference type="NCBI Taxonomy" id="97028"/>
    <lineage>
        <taxon>Eukaryota</taxon>
        <taxon>Viridiplantae</taxon>
        <taxon>Streptophyta</taxon>
        <taxon>Embryophyta</taxon>
        <taxon>Tracheophyta</taxon>
        <taxon>Spermatophyta</taxon>
        <taxon>Magnoliopsida</taxon>
        <taxon>eudicotyledons</taxon>
        <taxon>Gunneridae</taxon>
        <taxon>Pentapetalae</taxon>
        <taxon>rosids</taxon>
        <taxon>fabids</taxon>
        <taxon>Fabales</taxon>
        <taxon>Fabaceae</taxon>
        <taxon>Papilionoideae</taxon>
        <taxon>50 kb inversion clade</taxon>
        <taxon>NPAAA clade</taxon>
        <taxon>Hologalegina</taxon>
        <taxon>IRL clade</taxon>
        <taxon>Trifolieae</taxon>
        <taxon>Trifolium</taxon>
    </lineage>
</organism>
<evidence type="ECO:0000313" key="2">
    <source>
        <dbReference type="Proteomes" id="UP000265520"/>
    </source>
</evidence>
<reference evidence="1 2" key="1">
    <citation type="journal article" date="2018" name="Front. Plant Sci.">
        <title>Red Clover (Trifolium pratense) and Zigzag Clover (T. medium) - A Picture of Genomic Similarities and Differences.</title>
        <authorList>
            <person name="Dluhosova J."/>
            <person name="Istvanek J."/>
            <person name="Nedelnik J."/>
            <person name="Repkova J."/>
        </authorList>
    </citation>
    <scope>NUCLEOTIDE SEQUENCE [LARGE SCALE GENOMIC DNA]</scope>
    <source>
        <strain evidence="2">cv. 10/8</strain>
        <tissue evidence="1">Leaf</tissue>
    </source>
</reference>
<dbReference type="Proteomes" id="UP000265520">
    <property type="component" value="Unassembled WGS sequence"/>
</dbReference>
<sequence>MNWDTFTTVFLWQFKPEWRVILPLPDDDENPISESSTPYLDSLVANLPAIADDIDKSTIDNVQGNEEIPRADEFMVQSESKFMVNTIGDCIGKIVESPLNKAL</sequence>
<keyword evidence="2" id="KW-1185">Reference proteome</keyword>
<dbReference type="AlphaFoldDB" id="A0A392RZA0"/>
<feature type="non-terminal residue" evidence="1">
    <location>
        <position position="103"/>
    </location>
</feature>
<proteinExistence type="predicted"/>